<keyword evidence="7" id="KW-1185">Reference proteome</keyword>
<dbReference type="PANTHER" id="PTHR15040">
    <property type="entry name" value="DERMATOPONTIN-RELATED"/>
    <property type="match status" value="1"/>
</dbReference>
<dbReference type="GO" id="GO:0030199">
    <property type="term" value="P:collagen fibril organization"/>
    <property type="evidence" value="ECO:0007669"/>
    <property type="project" value="TreeGrafter"/>
</dbReference>
<keyword evidence="5" id="KW-0732">Signal</keyword>
<evidence type="ECO:0000256" key="5">
    <source>
        <dbReference type="SAM" id="SignalP"/>
    </source>
</evidence>
<dbReference type="Pfam" id="PF14704">
    <property type="entry name" value="DERM"/>
    <property type="match status" value="1"/>
</dbReference>
<feature type="chain" id="PRO_5035732813" description="Dermatopontin" evidence="5">
    <location>
        <begin position="21"/>
        <end position="170"/>
    </location>
</feature>
<evidence type="ECO:0000256" key="4">
    <source>
        <dbReference type="ARBA" id="ARBA00023157"/>
    </source>
</evidence>
<feature type="signal peptide" evidence="5">
    <location>
        <begin position="1"/>
        <end position="20"/>
    </location>
</feature>
<dbReference type="GO" id="GO:0031012">
    <property type="term" value="C:extracellular matrix"/>
    <property type="evidence" value="ECO:0007669"/>
    <property type="project" value="TreeGrafter"/>
</dbReference>
<organism evidence="6 7">
    <name type="scientific">Candidula unifasciata</name>
    <dbReference type="NCBI Taxonomy" id="100452"/>
    <lineage>
        <taxon>Eukaryota</taxon>
        <taxon>Metazoa</taxon>
        <taxon>Spiralia</taxon>
        <taxon>Lophotrochozoa</taxon>
        <taxon>Mollusca</taxon>
        <taxon>Gastropoda</taxon>
        <taxon>Heterobranchia</taxon>
        <taxon>Euthyneura</taxon>
        <taxon>Panpulmonata</taxon>
        <taxon>Eupulmonata</taxon>
        <taxon>Stylommatophora</taxon>
        <taxon>Helicina</taxon>
        <taxon>Helicoidea</taxon>
        <taxon>Geomitridae</taxon>
        <taxon>Candidula</taxon>
    </lineage>
</organism>
<comment type="similarity">
    <text evidence="2">Belongs to the dermatopontin family.</text>
</comment>
<dbReference type="GO" id="GO:0005615">
    <property type="term" value="C:extracellular space"/>
    <property type="evidence" value="ECO:0007669"/>
    <property type="project" value="TreeGrafter"/>
</dbReference>
<dbReference type="OrthoDB" id="5975249at2759"/>
<evidence type="ECO:0000313" key="7">
    <source>
        <dbReference type="Proteomes" id="UP000678393"/>
    </source>
</evidence>
<dbReference type="EMBL" id="CAJHNH020000134">
    <property type="protein sequence ID" value="CAG5115562.1"/>
    <property type="molecule type" value="Genomic_DNA"/>
</dbReference>
<comment type="subcellular location">
    <subcellularLocation>
        <location evidence="1">Secreted</location>
    </subcellularLocation>
</comment>
<evidence type="ECO:0008006" key="8">
    <source>
        <dbReference type="Google" id="ProtNLM"/>
    </source>
</evidence>
<proteinExistence type="inferred from homology"/>
<evidence type="ECO:0000256" key="2">
    <source>
        <dbReference type="ARBA" id="ARBA00008712"/>
    </source>
</evidence>
<keyword evidence="3" id="KW-0964">Secreted</keyword>
<evidence type="ECO:0000256" key="3">
    <source>
        <dbReference type="ARBA" id="ARBA00022525"/>
    </source>
</evidence>
<comment type="caution">
    <text evidence="6">The sequence shown here is derived from an EMBL/GenBank/DDBJ whole genome shotgun (WGS) entry which is preliminary data.</text>
</comment>
<sequence>MASFAVTILLAVVWTLSASGQWVNNFDQVATFECTHGRALYLIRSIHDNYFEDRIWQFKCRTAYTTTSCFWTEFLNLWDQTLDYNCPGDNYINGIYSVHDNYYEDRRFSVKCCAAGHRPLKWCYLTDYINDWDGEMYFEAPGGYVIRGLQSHHDNSREDRRWKINLCWVV</sequence>
<keyword evidence="4" id="KW-1015">Disulfide bond</keyword>
<evidence type="ECO:0000313" key="6">
    <source>
        <dbReference type="EMBL" id="CAG5115562.1"/>
    </source>
</evidence>
<accession>A0A8S3YJK4</accession>
<dbReference type="AlphaFoldDB" id="A0A8S3YJK4"/>
<gene>
    <name evidence="6" type="ORF">CUNI_LOCUS1120</name>
</gene>
<evidence type="ECO:0000256" key="1">
    <source>
        <dbReference type="ARBA" id="ARBA00004613"/>
    </source>
</evidence>
<dbReference type="InterPro" id="IPR026645">
    <property type="entry name" value="Dermatopontin"/>
</dbReference>
<dbReference type="Proteomes" id="UP000678393">
    <property type="component" value="Unassembled WGS sequence"/>
</dbReference>
<name>A0A8S3YJK4_9EUPU</name>
<dbReference type="PANTHER" id="PTHR15040:SF1">
    <property type="entry name" value="DERMATOPONTIN-LIKE ISOFORM X1"/>
    <property type="match status" value="1"/>
</dbReference>
<reference evidence="6" key="1">
    <citation type="submission" date="2021-04" db="EMBL/GenBank/DDBJ databases">
        <authorList>
            <consortium name="Molecular Ecology Group"/>
        </authorList>
    </citation>
    <scope>NUCLEOTIDE SEQUENCE</scope>
</reference>
<protein>
    <recommendedName>
        <fullName evidence="8">Dermatopontin</fullName>
    </recommendedName>
</protein>